<keyword evidence="1" id="KW-0808">Transferase</keyword>
<dbReference type="RefSeq" id="WP_184405647.1">
    <property type="nucleotide sequence ID" value="NZ_JACHHJ010000007.1"/>
</dbReference>
<dbReference type="InterPro" id="IPR002078">
    <property type="entry name" value="Sigma_54_int"/>
</dbReference>
<dbReference type="CDD" id="cd00009">
    <property type="entry name" value="AAA"/>
    <property type="match status" value="1"/>
</dbReference>
<evidence type="ECO:0000259" key="7">
    <source>
        <dbReference type="PROSITE" id="PS51096"/>
    </source>
</evidence>
<dbReference type="Pfam" id="PF09339">
    <property type="entry name" value="HTH_IclR"/>
    <property type="match status" value="1"/>
</dbReference>
<evidence type="ECO:0000256" key="3">
    <source>
        <dbReference type="ARBA" id="ARBA00022840"/>
    </source>
</evidence>
<dbReference type="Pfam" id="PF03610">
    <property type="entry name" value="EIIA-man"/>
    <property type="match status" value="1"/>
</dbReference>
<dbReference type="SUPFAM" id="SSF52540">
    <property type="entry name" value="P-loop containing nucleoside triphosphate hydrolases"/>
    <property type="match status" value="1"/>
</dbReference>
<dbReference type="InterPro" id="IPR036390">
    <property type="entry name" value="WH_DNA-bd_sf"/>
</dbReference>
<dbReference type="PROSITE" id="PS51096">
    <property type="entry name" value="PTS_EIIA_TYPE_4"/>
    <property type="match status" value="1"/>
</dbReference>
<dbReference type="InterPro" id="IPR003593">
    <property type="entry name" value="AAA+_ATPase"/>
</dbReference>
<accession>A0A841Q1A6</accession>
<dbReference type="PANTHER" id="PTHR32071">
    <property type="entry name" value="TRANSCRIPTIONAL REGULATORY PROTEIN"/>
    <property type="match status" value="1"/>
</dbReference>
<proteinExistence type="predicted"/>
<dbReference type="PROSITE" id="PS50045">
    <property type="entry name" value="SIGMA54_INTERACT_4"/>
    <property type="match status" value="1"/>
</dbReference>
<dbReference type="Gene3D" id="1.10.10.10">
    <property type="entry name" value="Winged helix-like DNA-binding domain superfamily/Winged helix DNA-binding domain"/>
    <property type="match status" value="1"/>
</dbReference>
<dbReference type="InterPro" id="IPR005471">
    <property type="entry name" value="Tscrpt_reg_IclR_N"/>
</dbReference>
<evidence type="ECO:0000256" key="2">
    <source>
        <dbReference type="ARBA" id="ARBA00022741"/>
    </source>
</evidence>
<dbReference type="Pfam" id="PF00158">
    <property type="entry name" value="Sigma54_activat"/>
    <property type="match status" value="1"/>
</dbReference>
<dbReference type="SUPFAM" id="SSF53062">
    <property type="entry name" value="PTS system fructose IIA component-like"/>
    <property type="match status" value="1"/>
</dbReference>
<keyword evidence="2" id="KW-0547">Nucleotide-binding</keyword>
<dbReference type="GO" id="GO:0003677">
    <property type="term" value="F:DNA binding"/>
    <property type="evidence" value="ECO:0007669"/>
    <property type="project" value="UniProtKB-KW"/>
</dbReference>
<dbReference type="GO" id="GO:0016740">
    <property type="term" value="F:transferase activity"/>
    <property type="evidence" value="ECO:0007669"/>
    <property type="project" value="UniProtKB-KW"/>
</dbReference>
<protein>
    <submittedName>
        <fullName evidence="8">Transcriptional regulator with AAA-type ATPase domain/transcriptional regulatory protein LevR</fullName>
    </submittedName>
</protein>
<dbReference type="AlphaFoldDB" id="A0A841Q1A6"/>
<dbReference type="InterPro" id="IPR036388">
    <property type="entry name" value="WH-like_DNA-bd_sf"/>
</dbReference>
<dbReference type="SUPFAM" id="SSF63520">
    <property type="entry name" value="PTS-regulatory domain, PRD"/>
    <property type="match status" value="1"/>
</dbReference>
<evidence type="ECO:0000259" key="6">
    <source>
        <dbReference type="PROSITE" id="PS50045"/>
    </source>
</evidence>
<dbReference type="SUPFAM" id="SSF46785">
    <property type="entry name" value="Winged helix' DNA-binding domain"/>
    <property type="match status" value="1"/>
</dbReference>
<dbReference type="Gene3D" id="3.40.50.510">
    <property type="entry name" value="Phosphotransferase system, mannose-type IIA component"/>
    <property type="match status" value="1"/>
</dbReference>
<dbReference type="InterPro" id="IPR036662">
    <property type="entry name" value="PTS_EIIA_man-typ_sf"/>
</dbReference>
<dbReference type="InterPro" id="IPR025662">
    <property type="entry name" value="Sigma_54_int_dom_ATP-bd_1"/>
</dbReference>
<dbReference type="PROSITE" id="PS00676">
    <property type="entry name" value="SIGMA54_INTERACT_2"/>
    <property type="match status" value="1"/>
</dbReference>
<sequence length="891" mass="101157">MSRQEDVLKQLQSFSEDRPQGVSAEEIAHALNINRSTASRYLNGLVQSNQAEKIAGKPVRYYRRSSQQNQDIGESLQPLVQQGMAALSYPFQTLHVLLTGETGTGKTYLAEHLHEEAVKQAYITKDTPFVTFNCADYAQNPELLVGQIFGIKKGAFTGAVQDEPGLVELADGGILFLDEIHRLPASGQEMLFYLMDKGVYRRFGEATRERQAKVTFIGATTERSDEVLLPTLFRRFSVKLTIPPLRARSRKERIALLHLLLQQEEGKMDTHLSIEEKGSEAFLRYSCPGNIGQLKNDVQIACARAYLRYLNHKDSQVTVQKEDIPIENDVMKSFRPRENVYNDPVQVSETFEEQGRSEEQNIPLPNIYQRLDEKQAELNAVGDIAAGDSLQKVVNQYIQDLTDHYPEGAISYDAWHDLVDEDLLQALQRAPTVLSEFFSRELDKQSLYVIGLHLQNLRNHNMGDNQLLPSFSRAPQRERKAAYRLAEYLEDTIHFKLPNDEVELLAHFLTPEPEPPPIPNSQTVYILLVTHGRATASSMAEVTNTLLGTAVVQSIDMPLDISAEKTYEEIQANIKRALSLQTYQGVLLLVDMGSLVTLGDTFYHEWDLPVYTLPCVNMPMVMEAGRKSLVQGMTVEEVYESAYKAMTLFMHEGNSSQVPKRKRLIATVCFTGEGAAQLLEEWLAAQLTEADKDVVIRSVRIHPVSRDTSILDQLKDYYEIVAIIGTVHISMDEIPFIPAWELLKQEGSSRLFKLLEVTRQNQSLPVDNHQHVQEGYQAIANGLGEIVTYINPRVFCTILDDCLSQIQDYYGWEDDRALGMGMHIGVLLDRMMHAHLHDEMEELQKTMPMHKDFDHDLAEMAVWEPLVNRLEETFQVEFKHTFLKATMKLSR</sequence>
<evidence type="ECO:0000313" key="8">
    <source>
        <dbReference type="EMBL" id="MBB6451455.1"/>
    </source>
</evidence>
<dbReference type="Proteomes" id="UP000568839">
    <property type="component" value="Unassembled WGS sequence"/>
</dbReference>
<dbReference type="GO" id="GO:0016020">
    <property type="term" value="C:membrane"/>
    <property type="evidence" value="ECO:0007669"/>
    <property type="project" value="InterPro"/>
</dbReference>
<feature type="domain" description="PTS EIIA type-4" evidence="7">
    <location>
        <begin position="523"/>
        <end position="658"/>
    </location>
</feature>
<dbReference type="GO" id="GO:0009401">
    <property type="term" value="P:phosphoenolpyruvate-dependent sugar phosphotransferase system"/>
    <property type="evidence" value="ECO:0007669"/>
    <property type="project" value="InterPro"/>
</dbReference>
<keyword evidence="3" id="KW-0067">ATP-binding</keyword>
<name>A0A841Q1A6_9BACL</name>
<dbReference type="InterPro" id="IPR036634">
    <property type="entry name" value="PRD_sf"/>
</dbReference>
<keyword evidence="9" id="KW-1185">Reference proteome</keyword>
<dbReference type="InterPro" id="IPR004701">
    <property type="entry name" value="PTS_EIIA_man-typ"/>
</dbReference>
<dbReference type="InterPro" id="IPR025943">
    <property type="entry name" value="Sigma_54_int_dom_ATP-bd_2"/>
</dbReference>
<evidence type="ECO:0000256" key="1">
    <source>
        <dbReference type="ARBA" id="ARBA00022679"/>
    </source>
</evidence>
<reference evidence="8 9" key="1">
    <citation type="submission" date="2020-08" db="EMBL/GenBank/DDBJ databases">
        <title>Genomic Encyclopedia of Type Strains, Phase IV (KMG-IV): sequencing the most valuable type-strain genomes for metagenomic binning, comparative biology and taxonomic classification.</title>
        <authorList>
            <person name="Goeker M."/>
        </authorList>
    </citation>
    <scope>NUCLEOTIDE SEQUENCE [LARGE SCALE GENOMIC DNA]</scope>
    <source>
        <strain evidence="8 9">DSM 21769</strain>
    </source>
</reference>
<evidence type="ECO:0000256" key="4">
    <source>
        <dbReference type="ARBA" id="ARBA00023125"/>
    </source>
</evidence>
<dbReference type="EMBL" id="JACHHJ010000007">
    <property type="protein sequence ID" value="MBB6451455.1"/>
    <property type="molecule type" value="Genomic_DNA"/>
</dbReference>
<feature type="domain" description="Sigma-54 factor interaction" evidence="6">
    <location>
        <begin position="74"/>
        <end position="303"/>
    </location>
</feature>
<dbReference type="Gene3D" id="3.40.50.300">
    <property type="entry name" value="P-loop containing nucleotide triphosphate hydrolases"/>
    <property type="match status" value="1"/>
</dbReference>
<organism evidence="8 9">
    <name type="scientific">Geomicrobium halophilum</name>
    <dbReference type="NCBI Taxonomy" id="549000"/>
    <lineage>
        <taxon>Bacteria</taxon>
        <taxon>Bacillati</taxon>
        <taxon>Bacillota</taxon>
        <taxon>Bacilli</taxon>
        <taxon>Bacillales</taxon>
        <taxon>Geomicrobium</taxon>
    </lineage>
</organism>
<dbReference type="PROSITE" id="PS00675">
    <property type="entry name" value="SIGMA54_INTERACT_1"/>
    <property type="match status" value="1"/>
</dbReference>
<evidence type="ECO:0000256" key="5">
    <source>
        <dbReference type="SAM" id="MobiDB-lite"/>
    </source>
</evidence>
<dbReference type="InterPro" id="IPR027417">
    <property type="entry name" value="P-loop_NTPase"/>
</dbReference>
<dbReference type="GO" id="GO:0006355">
    <property type="term" value="P:regulation of DNA-templated transcription"/>
    <property type="evidence" value="ECO:0007669"/>
    <property type="project" value="InterPro"/>
</dbReference>
<evidence type="ECO:0000313" key="9">
    <source>
        <dbReference type="Proteomes" id="UP000568839"/>
    </source>
</evidence>
<feature type="region of interest" description="Disordered" evidence="5">
    <location>
        <begin position="1"/>
        <end position="20"/>
    </location>
</feature>
<comment type="caution">
    <text evidence="8">The sequence shown here is derived from an EMBL/GenBank/DDBJ whole genome shotgun (WGS) entry which is preliminary data.</text>
</comment>
<keyword evidence="4" id="KW-0238">DNA-binding</keyword>
<dbReference type="PANTHER" id="PTHR32071:SF38">
    <property type="entry name" value="PSP OPERON TRANSCRIPTIONAL ACTIVATOR"/>
    <property type="match status" value="1"/>
</dbReference>
<dbReference type="GO" id="GO:0005524">
    <property type="term" value="F:ATP binding"/>
    <property type="evidence" value="ECO:0007669"/>
    <property type="project" value="UniProtKB-KW"/>
</dbReference>
<gene>
    <name evidence="8" type="ORF">HNR44_003466</name>
</gene>
<dbReference type="SMART" id="SM00382">
    <property type="entry name" value="AAA"/>
    <property type="match status" value="1"/>
</dbReference>